<sequence>MVLVLGRVTSINVRKVLWALDELGVAYTREDWGLPNRDPRVPEFLALNPNATVPVLIEEDGSSLWESNALLIYLAQTRGALLPRERHELGLALQWLSWQATELNAPWGYAVMGLLRKMPGFDDPQKIADSTTRWTAKMDILEAELARGRPYIAGDDFSIADIAIGLSCHRWFMTPFDKKPMPAAKAYYQRLLERPAGARWMPQDYG</sequence>
<dbReference type="SUPFAM" id="SSF52833">
    <property type="entry name" value="Thioredoxin-like"/>
    <property type="match status" value="1"/>
</dbReference>
<dbReference type="RefSeq" id="WP_254675280.1">
    <property type="nucleotide sequence ID" value="NZ_JAMWDU010000005.1"/>
</dbReference>
<dbReference type="Pfam" id="PF13409">
    <property type="entry name" value="GST_N_2"/>
    <property type="match status" value="1"/>
</dbReference>
<dbReference type="Gene3D" id="3.40.30.10">
    <property type="entry name" value="Glutaredoxin"/>
    <property type="match status" value="1"/>
</dbReference>
<dbReference type="SUPFAM" id="SSF47616">
    <property type="entry name" value="GST C-terminal domain-like"/>
    <property type="match status" value="1"/>
</dbReference>
<name>A0A9Q4AQX9_9HYPH</name>
<comment type="caution">
    <text evidence="3">The sequence shown here is derived from an EMBL/GenBank/DDBJ whole genome shotgun (WGS) entry which is preliminary data.</text>
</comment>
<feature type="domain" description="GST C-terminal" evidence="2">
    <location>
        <begin position="85"/>
        <end position="206"/>
    </location>
</feature>
<reference evidence="3" key="1">
    <citation type="submission" date="2022-06" db="EMBL/GenBank/DDBJ databases">
        <title>Devosia sp. XJ19-45 genome assembly.</title>
        <authorList>
            <person name="Li B."/>
            <person name="Cai M."/>
            <person name="Nie G."/>
            <person name="Li W."/>
        </authorList>
    </citation>
    <scope>NUCLEOTIDE SEQUENCE</scope>
    <source>
        <strain evidence="3">XJ19-45</strain>
    </source>
</reference>
<dbReference type="InterPro" id="IPR040079">
    <property type="entry name" value="Glutathione_S-Trfase"/>
</dbReference>
<dbReference type="InterPro" id="IPR036249">
    <property type="entry name" value="Thioredoxin-like_sf"/>
</dbReference>
<organism evidence="3 4">
    <name type="scientific">Devosia ureilytica</name>
    <dbReference type="NCBI Taxonomy" id="2952754"/>
    <lineage>
        <taxon>Bacteria</taxon>
        <taxon>Pseudomonadati</taxon>
        <taxon>Pseudomonadota</taxon>
        <taxon>Alphaproteobacteria</taxon>
        <taxon>Hyphomicrobiales</taxon>
        <taxon>Devosiaceae</taxon>
        <taxon>Devosia</taxon>
    </lineage>
</organism>
<dbReference type="SFLD" id="SFLDG01150">
    <property type="entry name" value="Main.1:_Beta-like"/>
    <property type="match status" value="1"/>
</dbReference>
<dbReference type="InterPro" id="IPR036282">
    <property type="entry name" value="Glutathione-S-Trfase_C_sf"/>
</dbReference>
<gene>
    <name evidence="3" type="ORF">NF348_13925</name>
</gene>
<evidence type="ECO:0000259" key="2">
    <source>
        <dbReference type="PROSITE" id="PS50405"/>
    </source>
</evidence>
<dbReference type="EMBL" id="JAMWDU010000005">
    <property type="protein sequence ID" value="MCP8888215.1"/>
    <property type="molecule type" value="Genomic_DNA"/>
</dbReference>
<accession>A0A9Q4AQX9</accession>
<dbReference type="InterPro" id="IPR010987">
    <property type="entry name" value="Glutathione-S-Trfase_C-like"/>
</dbReference>
<evidence type="ECO:0000313" key="3">
    <source>
        <dbReference type="EMBL" id="MCP8888215.1"/>
    </source>
</evidence>
<dbReference type="PROSITE" id="PS50404">
    <property type="entry name" value="GST_NTER"/>
    <property type="match status" value="1"/>
</dbReference>
<dbReference type="Gene3D" id="1.20.1050.10">
    <property type="match status" value="1"/>
</dbReference>
<feature type="domain" description="GST N-terminal" evidence="1">
    <location>
        <begin position="1"/>
        <end position="82"/>
    </location>
</feature>
<dbReference type="SFLD" id="SFLDG00358">
    <property type="entry name" value="Main_(cytGST)"/>
    <property type="match status" value="1"/>
</dbReference>
<keyword evidence="4" id="KW-1185">Reference proteome</keyword>
<dbReference type="AlphaFoldDB" id="A0A9Q4AQX9"/>
<evidence type="ECO:0000259" key="1">
    <source>
        <dbReference type="PROSITE" id="PS50404"/>
    </source>
</evidence>
<dbReference type="PANTHER" id="PTHR44051:SF19">
    <property type="entry name" value="DISULFIDE-BOND OXIDOREDUCTASE YFCG"/>
    <property type="match status" value="1"/>
</dbReference>
<dbReference type="PANTHER" id="PTHR44051">
    <property type="entry name" value="GLUTATHIONE S-TRANSFERASE-RELATED"/>
    <property type="match status" value="1"/>
</dbReference>
<dbReference type="SFLD" id="SFLDS00019">
    <property type="entry name" value="Glutathione_Transferase_(cytos"/>
    <property type="match status" value="1"/>
</dbReference>
<protein>
    <submittedName>
        <fullName evidence="3">Glutathione S-transferase family protein</fullName>
    </submittedName>
</protein>
<evidence type="ECO:0000313" key="4">
    <source>
        <dbReference type="Proteomes" id="UP001060275"/>
    </source>
</evidence>
<dbReference type="Proteomes" id="UP001060275">
    <property type="component" value="Unassembled WGS sequence"/>
</dbReference>
<dbReference type="PROSITE" id="PS50405">
    <property type="entry name" value="GST_CTER"/>
    <property type="match status" value="1"/>
</dbReference>
<dbReference type="InterPro" id="IPR004045">
    <property type="entry name" value="Glutathione_S-Trfase_N"/>
</dbReference>
<proteinExistence type="predicted"/>
<dbReference type="Pfam" id="PF13410">
    <property type="entry name" value="GST_C_2"/>
    <property type="match status" value="1"/>
</dbReference>